<reference evidence="2" key="2">
    <citation type="submission" date="2015-06" db="UniProtKB">
        <authorList>
            <consortium name="EnsemblPlants"/>
        </authorList>
    </citation>
    <scope>IDENTIFICATION</scope>
</reference>
<evidence type="ECO:0000256" key="1">
    <source>
        <dbReference type="SAM" id="MobiDB-lite"/>
    </source>
</evidence>
<dbReference type="Gramene" id="ORUFI02G08350.1">
    <property type="protein sequence ID" value="ORUFI02G08350.1"/>
    <property type="gene ID" value="ORUFI02G08350"/>
</dbReference>
<dbReference type="EnsemblPlants" id="ORUFI02G08350.1">
    <property type="protein sequence ID" value="ORUFI02G08350.1"/>
    <property type="gene ID" value="ORUFI02G08350"/>
</dbReference>
<proteinExistence type="predicted"/>
<feature type="region of interest" description="Disordered" evidence="1">
    <location>
        <begin position="51"/>
        <end position="72"/>
    </location>
</feature>
<dbReference type="HOGENOM" id="CLU_2726633_0_0_1"/>
<feature type="compositionally biased region" description="Pro residues" evidence="1">
    <location>
        <begin position="62"/>
        <end position="72"/>
    </location>
</feature>
<organism evidence="2 3">
    <name type="scientific">Oryza rufipogon</name>
    <name type="common">Brownbeard rice</name>
    <name type="synonym">Asian wild rice</name>
    <dbReference type="NCBI Taxonomy" id="4529"/>
    <lineage>
        <taxon>Eukaryota</taxon>
        <taxon>Viridiplantae</taxon>
        <taxon>Streptophyta</taxon>
        <taxon>Embryophyta</taxon>
        <taxon>Tracheophyta</taxon>
        <taxon>Spermatophyta</taxon>
        <taxon>Magnoliopsida</taxon>
        <taxon>Liliopsida</taxon>
        <taxon>Poales</taxon>
        <taxon>Poaceae</taxon>
        <taxon>BOP clade</taxon>
        <taxon>Oryzoideae</taxon>
        <taxon>Oryzeae</taxon>
        <taxon>Oryzinae</taxon>
        <taxon>Oryza</taxon>
    </lineage>
</organism>
<evidence type="ECO:0000313" key="2">
    <source>
        <dbReference type="EnsemblPlants" id="ORUFI02G08350.1"/>
    </source>
</evidence>
<sequence length="72" mass="7878">MRTGPGRIMPFLPCTLATGSKSVELLMGRETHHGGHHRLSAPTKSIRSPLILLHENWDGPEHNPPNPNPLGN</sequence>
<keyword evidence="3" id="KW-1185">Reference proteome</keyword>
<accession>A0A0E0NBJ1</accession>
<evidence type="ECO:0000313" key="3">
    <source>
        <dbReference type="Proteomes" id="UP000008022"/>
    </source>
</evidence>
<reference evidence="3" key="1">
    <citation type="submission" date="2013-06" db="EMBL/GenBank/DDBJ databases">
        <authorList>
            <person name="Zhao Q."/>
        </authorList>
    </citation>
    <scope>NUCLEOTIDE SEQUENCE</scope>
    <source>
        <strain evidence="3">cv. W1943</strain>
    </source>
</reference>
<dbReference type="AlphaFoldDB" id="A0A0E0NBJ1"/>
<protein>
    <submittedName>
        <fullName evidence="2">Uncharacterized protein</fullName>
    </submittedName>
</protein>
<name>A0A0E0NBJ1_ORYRU</name>
<dbReference type="Proteomes" id="UP000008022">
    <property type="component" value="Unassembled WGS sequence"/>
</dbReference>